<evidence type="ECO:0000256" key="1">
    <source>
        <dbReference type="ARBA" id="ARBA00010990"/>
    </source>
</evidence>
<keyword evidence="2 5" id="KW-0808">Transferase</keyword>
<name>A0A928W217_9CYAN</name>
<proteinExistence type="inferred from homology"/>
<dbReference type="PANTHER" id="PTHR12215">
    <property type="entry name" value="PHOSPHOPANTETHEINE TRANSFERASE"/>
    <property type="match status" value="1"/>
</dbReference>
<reference evidence="5" key="1">
    <citation type="submission" date="2020-10" db="EMBL/GenBank/DDBJ databases">
        <authorList>
            <person name="Castelo-Branco R."/>
            <person name="Eusebio N."/>
            <person name="Adriana R."/>
            <person name="Vieira A."/>
            <person name="Brugerolle De Fraissinette N."/>
            <person name="Rezende De Castro R."/>
            <person name="Schneider M.P."/>
            <person name="Vasconcelos V."/>
            <person name="Leao P.N."/>
        </authorList>
    </citation>
    <scope>NUCLEOTIDE SEQUENCE</scope>
    <source>
        <strain evidence="5">LEGE 11467</strain>
    </source>
</reference>
<organism evidence="5 6">
    <name type="scientific">Zarconia navalis LEGE 11467</name>
    <dbReference type="NCBI Taxonomy" id="1828826"/>
    <lineage>
        <taxon>Bacteria</taxon>
        <taxon>Bacillati</taxon>
        <taxon>Cyanobacteriota</taxon>
        <taxon>Cyanophyceae</taxon>
        <taxon>Oscillatoriophycideae</taxon>
        <taxon>Oscillatoriales</taxon>
        <taxon>Oscillatoriales incertae sedis</taxon>
        <taxon>Zarconia</taxon>
        <taxon>Zarconia navalis</taxon>
    </lineage>
</organism>
<dbReference type="PANTHER" id="PTHR12215:SF10">
    <property type="entry name" value="L-AMINOADIPATE-SEMIALDEHYDE DEHYDROGENASE-PHOSPHOPANTETHEINYL TRANSFERASE"/>
    <property type="match status" value="1"/>
</dbReference>
<comment type="caution">
    <text evidence="5">The sequence shown here is derived from an EMBL/GenBank/DDBJ whole genome shotgun (WGS) entry which is preliminary data.</text>
</comment>
<dbReference type="AlphaFoldDB" id="A0A928W217"/>
<sequence length="249" mass="27848">MTVARRWLSPPPVLNLSSDLIHVWRADLDSQPIELLLALLSADERQRADRFFRQVDRHSFIAARGILRKLLGSYLNRPPERLEFGYAERGKPFLVDGVRAASVRENCNNSLEFNLSHSGGIALYAIARHRRVGIDVESFRELDTLPLAQRFFSDREYRQLSGYPPERQPAAFFSAWTAKEALLKATGEGLLGLSQVEISLAGEDLIPSLHSMASSPAQWYLQSLEVGAGYKAAVAIEGEPCLLDCYGFE</sequence>
<dbReference type="InterPro" id="IPR037143">
    <property type="entry name" value="4-PPantetheinyl_Trfase_dom_sf"/>
</dbReference>
<dbReference type="GO" id="GO:0000287">
    <property type="term" value="F:magnesium ion binding"/>
    <property type="evidence" value="ECO:0007669"/>
    <property type="project" value="InterPro"/>
</dbReference>
<evidence type="ECO:0000256" key="2">
    <source>
        <dbReference type="ARBA" id="ARBA00022679"/>
    </source>
</evidence>
<dbReference type="InterPro" id="IPR008278">
    <property type="entry name" value="4-PPantetheinyl_Trfase_dom"/>
</dbReference>
<dbReference type="Gene3D" id="3.90.470.20">
    <property type="entry name" value="4'-phosphopantetheinyl transferase domain"/>
    <property type="match status" value="2"/>
</dbReference>
<dbReference type="InterPro" id="IPR050559">
    <property type="entry name" value="P-Pant_transferase_sf"/>
</dbReference>
<evidence type="ECO:0000259" key="3">
    <source>
        <dbReference type="Pfam" id="PF01648"/>
    </source>
</evidence>
<gene>
    <name evidence="5" type="ORF">IQ235_17035</name>
</gene>
<evidence type="ECO:0000259" key="4">
    <source>
        <dbReference type="Pfam" id="PF22624"/>
    </source>
</evidence>
<feature type="domain" description="4'-phosphopantetheinyl transferase" evidence="3">
    <location>
        <begin position="131"/>
        <end position="235"/>
    </location>
</feature>
<dbReference type="InterPro" id="IPR055066">
    <property type="entry name" value="AASDHPPT_N"/>
</dbReference>
<dbReference type="GO" id="GO:0019878">
    <property type="term" value="P:lysine biosynthetic process via aminoadipic acid"/>
    <property type="evidence" value="ECO:0007669"/>
    <property type="project" value="TreeGrafter"/>
</dbReference>
<dbReference type="EMBL" id="JADEXN010000365">
    <property type="protein sequence ID" value="MBE9042478.1"/>
    <property type="molecule type" value="Genomic_DNA"/>
</dbReference>
<dbReference type="SUPFAM" id="SSF56214">
    <property type="entry name" value="4'-phosphopantetheinyl transferase"/>
    <property type="match status" value="2"/>
</dbReference>
<comment type="similarity">
    <text evidence="1">Belongs to the P-Pant transferase superfamily. Gsp/Sfp/HetI/AcpT family.</text>
</comment>
<dbReference type="GO" id="GO:0008897">
    <property type="term" value="F:holo-[acyl-carrier-protein] synthase activity"/>
    <property type="evidence" value="ECO:0007669"/>
    <property type="project" value="InterPro"/>
</dbReference>
<evidence type="ECO:0000313" key="5">
    <source>
        <dbReference type="EMBL" id="MBE9042478.1"/>
    </source>
</evidence>
<protein>
    <submittedName>
        <fullName evidence="5">4'-phosphopantetheinyl transferase superfamily protein</fullName>
    </submittedName>
</protein>
<dbReference type="Pfam" id="PF22624">
    <property type="entry name" value="AASDHPPT_N"/>
    <property type="match status" value="1"/>
</dbReference>
<keyword evidence="6" id="KW-1185">Reference proteome</keyword>
<evidence type="ECO:0000313" key="6">
    <source>
        <dbReference type="Proteomes" id="UP000621799"/>
    </source>
</evidence>
<dbReference type="RefSeq" id="WP_264322638.1">
    <property type="nucleotide sequence ID" value="NZ_JADEXN010000365.1"/>
</dbReference>
<accession>A0A928W217</accession>
<dbReference type="Pfam" id="PF01648">
    <property type="entry name" value="ACPS"/>
    <property type="match status" value="1"/>
</dbReference>
<dbReference type="GO" id="GO:0005829">
    <property type="term" value="C:cytosol"/>
    <property type="evidence" value="ECO:0007669"/>
    <property type="project" value="TreeGrafter"/>
</dbReference>
<dbReference type="Proteomes" id="UP000621799">
    <property type="component" value="Unassembled WGS sequence"/>
</dbReference>
<feature type="domain" description="4'-phosphopantetheinyl transferase N-terminal" evidence="4">
    <location>
        <begin position="33"/>
        <end position="125"/>
    </location>
</feature>